<organism evidence="2 3">
    <name type="scientific">Providencia rettgeri</name>
    <dbReference type="NCBI Taxonomy" id="587"/>
    <lineage>
        <taxon>Bacteria</taxon>
        <taxon>Pseudomonadati</taxon>
        <taxon>Pseudomonadota</taxon>
        <taxon>Gammaproteobacteria</taxon>
        <taxon>Enterobacterales</taxon>
        <taxon>Morganellaceae</taxon>
        <taxon>Providencia</taxon>
    </lineage>
</organism>
<gene>
    <name evidence="2" type="ORF">KOF27_20150</name>
</gene>
<proteinExistence type="predicted"/>
<feature type="transmembrane region" description="Helical" evidence="1">
    <location>
        <begin position="6"/>
        <end position="26"/>
    </location>
</feature>
<keyword evidence="1" id="KW-0812">Transmembrane</keyword>
<dbReference type="RefSeq" id="WP_256372542.1">
    <property type="nucleotide sequence ID" value="NZ_CAHPQZ010000050.1"/>
</dbReference>
<dbReference type="AlphaFoldDB" id="A0AAJ6FQC2"/>
<evidence type="ECO:0000313" key="3">
    <source>
        <dbReference type="Proteomes" id="UP000682358"/>
    </source>
</evidence>
<evidence type="ECO:0000313" key="2">
    <source>
        <dbReference type="EMBL" id="WHT95656.1"/>
    </source>
</evidence>
<protein>
    <submittedName>
        <fullName evidence="2">Uncharacterized protein</fullName>
    </submittedName>
</protein>
<dbReference type="EMBL" id="CP076405">
    <property type="protein sequence ID" value="WHT95656.1"/>
    <property type="molecule type" value="Genomic_DNA"/>
</dbReference>
<keyword evidence="1" id="KW-0472">Membrane</keyword>
<accession>A0AAJ6FQC2</accession>
<name>A0AAJ6FQC2_PRORE</name>
<sequence length="40" mass="4487">MEISLLTVGLVAILNIAILPAMISFFEKFSQAALMMFYTF</sequence>
<dbReference type="Proteomes" id="UP000682358">
    <property type="component" value="Chromosome"/>
</dbReference>
<keyword evidence="1" id="KW-1133">Transmembrane helix</keyword>
<dbReference type="GeneID" id="92275060"/>
<evidence type="ECO:0000256" key="1">
    <source>
        <dbReference type="SAM" id="Phobius"/>
    </source>
</evidence>
<reference evidence="2" key="1">
    <citation type="submission" date="2021-06" db="EMBL/GenBank/DDBJ databases">
        <title>Emergence of genetically related NDM-1-producing Providencia rettgeri strains in Argentina.</title>
        <authorList>
            <person name="Pasteran F."/>
            <person name="Meo A."/>
            <person name="Gomez S."/>
            <person name="Derdoy L."/>
            <person name="Albronoz E."/>
            <person name="Faccone D."/>
            <person name="Guerriero L."/>
            <person name="Archuby D."/>
            <person name="Tarzia A."/>
            <person name="Lopez M."/>
            <person name="Corso A."/>
        </authorList>
    </citation>
    <scope>NUCLEOTIDE SEQUENCE</scope>
    <source>
        <strain evidence="2">PreM15628</strain>
    </source>
</reference>